<organism evidence="3 4">
    <name type="scientific">Candidatus Pullibacteroides excrementavium</name>
    <dbReference type="NCBI Taxonomy" id="2840905"/>
    <lineage>
        <taxon>Bacteria</taxon>
        <taxon>Pseudomonadati</taxon>
        <taxon>Bacteroidota</taxon>
        <taxon>Bacteroidia</taxon>
        <taxon>Bacteroidales</taxon>
        <taxon>Candidatus Pullibacteroides</taxon>
    </lineage>
</organism>
<dbReference type="SUPFAM" id="SSF110395">
    <property type="entry name" value="CutC-like"/>
    <property type="match status" value="1"/>
</dbReference>
<gene>
    <name evidence="2" type="primary">cutC</name>
    <name evidence="3" type="ORF">IAB08_01440</name>
</gene>
<dbReference type="InterPro" id="IPR005627">
    <property type="entry name" value="CutC-like"/>
</dbReference>
<sequence length="248" mass="26772">MKRSEFKIEVCANSVESVKAAVEAGADRVELCAGMPEGGTTPSYGCIKQACTVEGIAVNVIIRPRGGDFLYSAEEQAVMLEDIRIAKQLGAAGIVSGMLQEDGQVDRAFLEQCIEASYPLPFTFHRAFDMCREPLEALEILESAGCARLLSSGMKNSALEGTGLLKELVCRSGKLIVMPGCGINAGNIGRIARETGAKEFHLSGRSRIESRMQFRNPEVSMGGTVHIEEYARDASDPQKIRQAIEALL</sequence>
<reference evidence="3" key="1">
    <citation type="submission" date="2020-10" db="EMBL/GenBank/DDBJ databases">
        <authorList>
            <person name="Gilroy R."/>
        </authorList>
    </citation>
    <scope>NUCLEOTIDE SEQUENCE</scope>
    <source>
        <strain evidence="3">2889</strain>
    </source>
</reference>
<keyword evidence="2" id="KW-0963">Cytoplasm</keyword>
<dbReference type="FunFam" id="3.20.20.380:FF:000001">
    <property type="entry name" value="Copper homeostasis protein CutC"/>
    <property type="match status" value="1"/>
</dbReference>
<proteinExistence type="inferred from homology"/>
<accession>A0A9D9DQT4</accession>
<protein>
    <recommendedName>
        <fullName evidence="2">PF03932 family protein CutC</fullName>
    </recommendedName>
</protein>
<dbReference type="EMBL" id="JADIMZ010000020">
    <property type="protein sequence ID" value="MBO8431943.1"/>
    <property type="molecule type" value="Genomic_DNA"/>
</dbReference>
<comment type="subcellular location">
    <subcellularLocation>
        <location evidence="2">Cytoplasm</location>
    </subcellularLocation>
</comment>
<dbReference type="PANTHER" id="PTHR12598:SF0">
    <property type="entry name" value="COPPER HOMEOSTASIS PROTEIN CUTC HOMOLOG"/>
    <property type="match status" value="1"/>
</dbReference>
<comment type="caution">
    <text evidence="3">The sequence shown here is derived from an EMBL/GenBank/DDBJ whole genome shotgun (WGS) entry which is preliminary data.</text>
</comment>
<evidence type="ECO:0000313" key="4">
    <source>
        <dbReference type="Proteomes" id="UP000823612"/>
    </source>
</evidence>
<dbReference type="Pfam" id="PF03932">
    <property type="entry name" value="CutC"/>
    <property type="match status" value="1"/>
</dbReference>
<reference evidence="3" key="2">
    <citation type="journal article" date="2021" name="PeerJ">
        <title>Extensive microbial diversity within the chicken gut microbiome revealed by metagenomics and culture.</title>
        <authorList>
            <person name="Gilroy R."/>
            <person name="Ravi A."/>
            <person name="Getino M."/>
            <person name="Pursley I."/>
            <person name="Horton D.L."/>
            <person name="Alikhan N.F."/>
            <person name="Baker D."/>
            <person name="Gharbi K."/>
            <person name="Hall N."/>
            <person name="Watson M."/>
            <person name="Adriaenssens E.M."/>
            <person name="Foster-Nyarko E."/>
            <person name="Jarju S."/>
            <person name="Secka A."/>
            <person name="Antonio M."/>
            <person name="Oren A."/>
            <person name="Chaudhuri R.R."/>
            <person name="La Ragione R."/>
            <person name="Hildebrand F."/>
            <person name="Pallen M.J."/>
        </authorList>
    </citation>
    <scope>NUCLEOTIDE SEQUENCE</scope>
    <source>
        <strain evidence="3">2889</strain>
    </source>
</reference>
<comment type="similarity">
    <text evidence="1 2">Belongs to the CutC family.</text>
</comment>
<dbReference type="GO" id="GO:0005737">
    <property type="term" value="C:cytoplasm"/>
    <property type="evidence" value="ECO:0007669"/>
    <property type="project" value="UniProtKB-SubCell"/>
</dbReference>
<name>A0A9D9DQT4_9BACT</name>
<dbReference type="HAMAP" id="MF_00795">
    <property type="entry name" value="CutC"/>
    <property type="match status" value="1"/>
</dbReference>
<dbReference type="PANTHER" id="PTHR12598">
    <property type="entry name" value="COPPER HOMEOSTASIS PROTEIN CUTC"/>
    <property type="match status" value="1"/>
</dbReference>
<evidence type="ECO:0000256" key="2">
    <source>
        <dbReference type="HAMAP-Rule" id="MF_00795"/>
    </source>
</evidence>
<dbReference type="AlphaFoldDB" id="A0A9D9DQT4"/>
<dbReference type="Gene3D" id="3.20.20.380">
    <property type="entry name" value="Copper homeostasis (CutC) domain"/>
    <property type="match status" value="1"/>
</dbReference>
<evidence type="ECO:0000313" key="3">
    <source>
        <dbReference type="EMBL" id="MBO8431943.1"/>
    </source>
</evidence>
<dbReference type="Proteomes" id="UP000823612">
    <property type="component" value="Unassembled WGS sequence"/>
</dbReference>
<dbReference type="GO" id="GO:0005507">
    <property type="term" value="F:copper ion binding"/>
    <property type="evidence" value="ECO:0007669"/>
    <property type="project" value="TreeGrafter"/>
</dbReference>
<comment type="caution">
    <text evidence="2">Once thought to be involved in copper homeostasis, experiments in E.coli have shown this is not the case.</text>
</comment>
<dbReference type="InterPro" id="IPR036822">
    <property type="entry name" value="CutC-like_dom_sf"/>
</dbReference>
<evidence type="ECO:0000256" key="1">
    <source>
        <dbReference type="ARBA" id="ARBA00007768"/>
    </source>
</evidence>